<keyword evidence="3" id="KW-0413">Isomerase</keyword>
<evidence type="ECO:0000313" key="5">
    <source>
        <dbReference type="EMBL" id="MFD0779721.1"/>
    </source>
</evidence>
<reference evidence="6" key="1">
    <citation type="journal article" date="2019" name="Int. J. Syst. Evol. Microbiol.">
        <title>The Global Catalogue of Microorganisms (GCM) 10K type strain sequencing project: providing services to taxonomists for standard genome sequencing and annotation.</title>
        <authorList>
            <consortium name="The Broad Institute Genomics Platform"/>
            <consortium name="The Broad Institute Genome Sequencing Center for Infectious Disease"/>
            <person name="Wu L."/>
            <person name="Ma J."/>
        </authorList>
    </citation>
    <scope>NUCLEOTIDE SEQUENCE [LARGE SCALE GENOMIC DNA]</scope>
    <source>
        <strain evidence="6">CCUG 50754</strain>
    </source>
</reference>
<gene>
    <name evidence="5" type="ORF">ACFQZV_00220</name>
</gene>
<dbReference type="InterPro" id="IPR000821">
    <property type="entry name" value="Ala_racemase"/>
</dbReference>
<proteinExistence type="predicted"/>
<keyword evidence="2" id="KW-0663">Pyridoxal phosphate</keyword>
<evidence type="ECO:0000313" key="6">
    <source>
        <dbReference type="Proteomes" id="UP001597042"/>
    </source>
</evidence>
<dbReference type="Proteomes" id="UP001597042">
    <property type="component" value="Unassembled WGS sequence"/>
</dbReference>
<dbReference type="InterPro" id="IPR011079">
    <property type="entry name" value="Ala_racemase_C"/>
</dbReference>
<comment type="caution">
    <text evidence="5">The sequence shown here is derived from an EMBL/GenBank/DDBJ whole genome shotgun (WGS) entry which is preliminary data.</text>
</comment>
<organism evidence="5 6">
    <name type="scientific">Microbacterium koreense</name>
    <dbReference type="NCBI Taxonomy" id="323761"/>
    <lineage>
        <taxon>Bacteria</taxon>
        <taxon>Bacillati</taxon>
        <taxon>Actinomycetota</taxon>
        <taxon>Actinomycetes</taxon>
        <taxon>Micrococcales</taxon>
        <taxon>Microbacteriaceae</taxon>
        <taxon>Microbacterium</taxon>
    </lineage>
</organism>
<name>A0ABW2ZME1_9MICO</name>
<dbReference type="InterPro" id="IPR009006">
    <property type="entry name" value="Ala_racemase/Decarboxylase_C"/>
</dbReference>
<dbReference type="Pfam" id="PF00842">
    <property type="entry name" value="Ala_racemase_C"/>
    <property type="match status" value="1"/>
</dbReference>
<dbReference type="SUPFAM" id="SSF50621">
    <property type="entry name" value="Alanine racemase C-terminal domain-like"/>
    <property type="match status" value="1"/>
</dbReference>
<dbReference type="EMBL" id="JBHTIM010000001">
    <property type="protein sequence ID" value="MFD0779721.1"/>
    <property type="molecule type" value="Genomic_DNA"/>
</dbReference>
<dbReference type="Gene3D" id="2.40.37.10">
    <property type="entry name" value="Lyase, Ornithine Decarboxylase, Chain A, domain 1"/>
    <property type="match status" value="1"/>
</dbReference>
<accession>A0ABW2ZME1</accession>
<feature type="domain" description="Alanine racemase C-terminal" evidence="4">
    <location>
        <begin position="92"/>
        <end position="215"/>
    </location>
</feature>
<protein>
    <submittedName>
        <fullName evidence="5">Alanine racemase</fullName>
    </submittedName>
</protein>
<dbReference type="PANTHER" id="PTHR30511">
    <property type="entry name" value="ALANINE RACEMASE"/>
    <property type="match status" value="1"/>
</dbReference>
<comment type="cofactor">
    <cofactor evidence="1">
        <name>pyridoxal 5'-phosphate</name>
        <dbReference type="ChEBI" id="CHEBI:597326"/>
    </cofactor>
</comment>
<dbReference type="RefSeq" id="WP_378753943.1">
    <property type="nucleotide sequence ID" value="NZ_JBHSSV010000024.1"/>
</dbReference>
<evidence type="ECO:0000259" key="4">
    <source>
        <dbReference type="SMART" id="SM01005"/>
    </source>
</evidence>
<evidence type="ECO:0000256" key="3">
    <source>
        <dbReference type="ARBA" id="ARBA00023235"/>
    </source>
</evidence>
<dbReference type="SMART" id="SM01005">
    <property type="entry name" value="Ala_racemase_C"/>
    <property type="match status" value="1"/>
</dbReference>
<evidence type="ECO:0000256" key="2">
    <source>
        <dbReference type="ARBA" id="ARBA00022898"/>
    </source>
</evidence>
<evidence type="ECO:0000256" key="1">
    <source>
        <dbReference type="ARBA" id="ARBA00001933"/>
    </source>
</evidence>
<sequence>MTITTWIDVVALAARAEAVLAEAAGHVIVDLRRDAWGHGLDLVAPILADVGVRAARTDADARPVAAAAGLTTTAAEPTVDGRFLFGLPDAPVMHATGRVLSTKTLRAGEGVSYGYSHRAPRDTRIALVSGGYAHGIVRALGNRVTVAVSGERRPIVGRVAMDVCVVDIGDADVHPGTEVTYFGGAASLSEWEAATGMTAEEMVCAVGLRAHRRDAR</sequence>
<dbReference type="PANTHER" id="PTHR30511:SF0">
    <property type="entry name" value="ALANINE RACEMASE, CATABOLIC-RELATED"/>
    <property type="match status" value="1"/>
</dbReference>
<keyword evidence="6" id="KW-1185">Reference proteome</keyword>